<dbReference type="GO" id="GO:0006397">
    <property type="term" value="P:mRNA processing"/>
    <property type="evidence" value="ECO:0007669"/>
    <property type="project" value="UniProtKB-KW"/>
</dbReference>
<keyword evidence="8" id="KW-1185">Reference proteome</keyword>
<feature type="region of interest" description="Disordered" evidence="4">
    <location>
        <begin position="1"/>
        <end position="33"/>
    </location>
</feature>
<proteinExistence type="predicted"/>
<dbReference type="GO" id="GO:0005847">
    <property type="term" value="C:mRNA cleavage and polyadenylation specificity factor complex"/>
    <property type="evidence" value="ECO:0007669"/>
    <property type="project" value="TreeGrafter"/>
</dbReference>
<sequence length="1317" mass="143727">MSFSRGEALDDSLAALQQQDENLSDDDNAQPDLDGEEAIAVDQEDPLLLAIDDLEGRVVSALDEVKLHPGVRTSAETNVHEELGTLLRPVLEVAAHTGPSIARTYYRGVGSDGVDSAADDVYERTVSDLVLPVLLEMAQSDMIPAKRASSLEFFRHLWQEWHKAGSWLDSTTSGSGTGPHGAGGSSGGGTTVPRHLLKRRKDKRLAREGELLRYWVQASIACTLPGVFTSENAESATASRGIIAASASLRPSLKHIVQRIKDADDRGANRLYAPVMKMVEGVLKKLFLSQQGEAVLSACIKFLEIVILCCSRKPQEAAARRRGQNIMEDFSLDDLPEGHPIITREALESIAEYAFTTLRGLTLLGGQVKIDVNVLSDMMLGVGNDGVPSTQVVSILKPAALAYLDVESSFVSKDGNDSLNVGVDRSSLDFDFMLAQKSYALTINAISALAMNRPIFFEDAATCLARRAAHPPELSKGGALSDSAAKAVTSQLRASCLTLLRNSLSVTTSSFRILHKALSGFDMEQQADKALGMARHANSLKTAGRAARNRANIYYEWESSGNEQRATKRQRETDDALAKMRAAKAARGLGHGIQLPSNMSDAVELILSNLSHLPEKRPSASSKTRKVAVTLNFIVDAVMTNGASLSQEEGRWYDRDGGASWAFDKEADDHFRLSSKFIADFDESTIQSETLDNARTKRRKLMQEQCGSAASDAVHRMISTSKNYRSKHLADFGNKIAAKLLFTLSRMKAVSETEPLSTSEVVTRLYRKVGDSKVDAITKKFIEAYPLAVSYLGVDSYQMKQISTTLDFSINERILNEALVHCCADSELYNHSDTPGLWKYDSSLDIFVASAVYACEQADEKPGDKVRQKIAAQSASILQRDVEKLPRLTVRSLRLVCAICDVESITKKAAEAARKFGQEAISASAAVHAAKVAAEKRATSALLILRDAAFQRDSVDIRKGAVDCAVGIATGRVPSNNIIQDKALKLVMNVLFPKSESLSSAVVGSATEELHFAFRFAVEKYDEIQLANGIIESKGDYSMKNPLAAQSDKEKEVFDKLRKPVVLYMALCVRNPKMIETLFKTCSGGRADALSKVVRANMPKLSRAVAAKHGTASTAIGVASETKANEVPMLLSFLENLTSSPDEELIQACYQIQDLKLTVDGKKDPRFIIPVVSAMKRKDIVARLPEFVLAEDKIFLAALVHSSDRVGRHALIFRDEPDTENPTLRGMTLCEQLVFLHKLDFAAASIPQKRYLAAIKLCLEDDGVYNDRVVMAALDYLSGMFLAGTEKLPLAFMRTCILPALLDRAPFAATARGWTNL</sequence>
<dbReference type="Proteomes" id="UP000000759">
    <property type="component" value="Chromosome 2"/>
</dbReference>
<feature type="region of interest" description="Disordered" evidence="4">
    <location>
        <begin position="169"/>
        <end position="195"/>
    </location>
</feature>
<evidence type="ECO:0000256" key="1">
    <source>
        <dbReference type="ARBA" id="ARBA00004123"/>
    </source>
</evidence>
<dbReference type="InterPro" id="IPR022075">
    <property type="entry name" value="Symplekin_C"/>
</dbReference>
<dbReference type="OrthoDB" id="331600at2759"/>
<dbReference type="Pfam" id="PF12295">
    <property type="entry name" value="Symplekin_C"/>
    <property type="match status" value="1"/>
</dbReference>
<reference evidence="7 8" key="1">
    <citation type="journal article" date="2008" name="Nature">
        <title>The Phaeodactylum genome reveals the evolutionary history of diatom genomes.</title>
        <authorList>
            <person name="Bowler C."/>
            <person name="Allen A.E."/>
            <person name="Badger J.H."/>
            <person name="Grimwood J."/>
            <person name="Jabbari K."/>
            <person name="Kuo A."/>
            <person name="Maheswari U."/>
            <person name="Martens C."/>
            <person name="Maumus F."/>
            <person name="Otillar R.P."/>
            <person name="Rayko E."/>
            <person name="Salamov A."/>
            <person name="Vandepoele K."/>
            <person name="Beszteri B."/>
            <person name="Gruber A."/>
            <person name="Heijde M."/>
            <person name="Katinka M."/>
            <person name="Mock T."/>
            <person name="Valentin K."/>
            <person name="Verret F."/>
            <person name="Berges J.A."/>
            <person name="Brownlee C."/>
            <person name="Cadoret J.P."/>
            <person name="Chiovitti A."/>
            <person name="Choi C.J."/>
            <person name="Coesel S."/>
            <person name="De Martino A."/>
            <person name="Detter J.C."/>
            <person name="Durkin C."/>
            <person name="Falciatore A."/>
            <person name="Fournet J."/>
            <person name="Haruta M."/>
            <person name="Huysman M.J."/>
            <person name="Jenkins B.D."/>
            <person name="Jiroutova K."/>
            <person name="Jorgensen R.E."/>
            <person name="Joubert Y."/>
            <person name="Kaplan A."/>
            <person name="Kroger N."/>
            <person name="Kroth P.G."/>
            <person name="La Roche J."/>
            <person name="Lindquist E."/>
            <person name="Lommer M."/>
            <person name="Martin-Jezequel V."/>
            <person name="Lopez P.J."/>
            <person name="Lucas S."/>
            <person name="Mangogna M."/>
            <person name="McGinnis K."/>
            <person name="Medlin L.K."/>
            <person name="Montsant A."/>
            <person name="Oudot-Le Secq M.P."/>
            <person name="Napoli C."/>
            <person name="Obornik M."/>
            <person name="Parker M.S."/>
            <person name="Petit J.L."/>
            <person name="Porcel B.M."/>
            <person name="Poulsen N."/>
            <person name="Robison M."/>
            <person name="Rychlewski L."/>
            <person name="Rynearson T.A."/>
            <person name="Schmutz J."/>
            <person name="Shapiro H."/>
            <person name="Siaut M."/>
            <person name="Stanley M."/>
            <person name="Sussman M.R."/>
            <person name="Taylor A.R."/>
            <person name="Vardi A."/>
            <person name="von Dassow P."/>
            <person name="Vyverman W."/>
            <person name="Willis A."/>
            <person name="Wyrwicz L.S."/>
            <person name="Rokhsar D.S."/>
            <person name="Weissenbach J."/>
            <person name="Armbrust E.V."/>
            <person name="Green B.R."/>
            <person name="Van de Peer Y."/>
            <person name="Grigoriev I.V."/>
        </authorList>
    </citation>
    <scope>NUCLEOTIDE SEQUENCE [LARGE SCALE GENOMIC DNA]</scope>
    <source>
        <strain evidence="7 8">CCAP 1055/1</strain>
    </source>
</reference>
<organism evidence="7 8">
    <name type="scientific">Phaeodactylum tricornutum (strain CCAP 1055/1)</name>
    <dbReference type="NCBI Taxonomy" id="556484"/>
    <lineage>
        <taxon>Eukaryota</taxon>
        <taxon>Sar</taxon>
        <taxon>Stramenopiles</taxon>
        <taxon>Ochrophyta</taxon>
        <taxon>Bacillariophyta</taxon>
        <taxon>Bacillariophyceae</taxon>
        <taxon>Bacillariophycidae</taxon>
        <taxon>Naviculales</taxon>
        <taxon>Phaeodactylaceae</taxon>
        <taxon>Phaeodactylum</taxon>
    </lineage>
</organism>
<dbReference type="Pfam" id="PF11935">
    <property type="entry name" value="SYMPK_PTA1_N"/>
    <property type="match status" value="1"/>
</dbReference>
<dbReference type="HOGENOM" id="CLU_256241_0_0_1"/>
<dbReference type="EMBL" id="CM000606">
    <property type="protein sequence ID" value="EEC50959.1"/>
    <property type="molecule type" value="Genomic_DNA"/>
</dbReference>
<dbReference type="InterPro" id="IPR011989">
    <property type="entry name" value="ARM-like"/>
</dbReference>
<dbReference type="PaxDb" id="2850-Phatr43779"/>
<reference evidence="8" key="2">
    <citation type="submission" date="2008-08" db="EMBL/GenBank/DDBJ databases">
        <authorList>
            <consortium name="Diatom Consortium"/>
            <person name="Grigoriev I."/>
            <person name="Grimwood J."/>
            <person name="Kuo A."/>
            <person name="Otillar R.P."/>
            <person name="Salamov A."/>
            <person name="Detter J.C."/>
            <person name="Lindquist E."/>
            <person name="Shapiro H."/>
            <person name="Lucas S."/>
            <person name="Glavina del Rio T."/>
            <person name="Pitluck S."/>
            <person name="Rokhsar D."/>
            <person name="Bowler C."/>
        </authorList>
    </citation>
    <scope>GENOME REANNOTATION</scope>
    <source>
        <strain evidence="8">CCAP 1055/1</strain>
    </source>
</reference>
<protein>
    <submittedName>
        <fullName evidence="7">Uncharacterized protein</fullName>
    </submittedName>
</protein>
<evidence type="ECO:0000256" key="4">
    <source>
        <dbReference type="SAM" id="MobiDB-lite"/>
    </source>
</evidence>
<dbReference type="eggNOG" id="KOG1895">
    <property type="taxonomic scope" value="Eukaryota"/>
</dbReference>
<dbReference type="KEGG" id="pti:PHATRDRAFT_43779"/>
<dbReference type="PANTHER" id="PTHR15245:SF20">
    <property type="entry name" value="SYMPLEKIN"/>
    <property type="match status" value="1"/>
</dbReference>
<feature type="domain" description="Symplekin C-terminal" evidence="6">
    <location>
        <begin position="1164"/>
        <end position="1297"/>
    </location>
</feature>
<evidence type="ECO:0000259" key="6">
    <source>
        <dbReference type="Pfam" id="PF12295"/>
    </source>
</evidence>
<name>B7FTF9_PHATC</name>
<keyword evidence="3" id="KW-0539">Nucleus</keyword>
<dbReference type="Gene3D" id="1.25.10.10">
    <property type="entry name" value="Leucine-rich Repeat Variant"/>
    <property type="match status" value="1"/>
</dbReference>
<gene>
    <name evidence="7" type="ORF">PHATRDRAFT_43779</name>
</gene>
<dbReference type="PANTHER" id="PTHR15245">
    <property type="entry name" value="SYMPLEKIN-RELATED"/>
    <property type="match status" value="1"/>
</dbReference>
<evidence type="ECO:0000313" key="7">
    <source>
        <dbReference type="EMBL" id="EEC50959.1"/>
    </source>
</evidence>
<dbReference type="InterPro" id="IPR021850">
    <property type="entry name" value="Symplekin/Pta1"/>
</dbReference>
<feature type="compositionally biased region" description="Acidic residues" evidence="4">
    <location>
        <begin position="22"/>
        <end position="33"/>
    </location>
</feature>
<evidence type="ECO:0000256" key="3">
    <source>
        <dbReference type="ARBA" id="ARBA00023242"/>
    </source>
</evidence>
<evidence type="ECO:0000256" key="2">
    <source>
        <dbReference type="ARBA" id="ARBA00022664"/>
    </source>
</evidence>
<dbReference type="InParanoid" id="B7FTF9"/>
<dbReference type="InterPro" id="IPR032460">
    <property type="entry name" value="Symplekin/Pta1_N"/>
</dbReference>
<feature type="compositionally biased region" description="Gly residues" evidence="4">
    <location>
        <begin position="175"/>
        <end position="190"/>
    </location>
</feature>
<dbReference type="GeneID" id="7197054"/>
<evidence type="ECO:0000259" key="5">
    <source>
        <dbReference type="Pfam" id="PF11935"/>
    </source>
</evidence>
<comment type="subcellular location">
    <subcellularLocation>
        <location evidence="1">Nucleus</location>
    </subcellularLocation>
</comment>
<feature type="domain" description="Symplekin/Pta1 N-terminal" evidence="5">
    <location>
        <begin position="243"/>
        <end position="358"/>
    </location>
</feature>
<evidence type="ECO:0000313" key="8">
    <source>
        <dbReference type="Proteomes" id="UP000000759"/>
    </source>
</evidence>
<accession>B7FTF9</accession>
<keyword evidence="2" id="KW-0507">mRNA processing</keyword>
<dbReference type="RefSeq" id="XP_002178145.1">
    <property type="nucleotide sequence ID" value="XM_002178109.1"/>
</dbReference>
<dbReference type="STRING" id="556484.B7FTF9"/>